<dbReference type="PANTHER" id="PTHR33531:SF7">
    <property type="entry name" value="HYPOTHETICAL MEMBRANE PROTEIN, CONSERVED"/>
    <property type="match status" value="1"/>
</dbReference>
<organism evidence="2 3">
    <name type="scientific">Alsobacter ponti</name>
    <dbReference type="NCBI Taxonomy" id="2962936"/>
    <lineage>
        <taxon>Bacteria</taxon>
        <taxon>Pseudomonadati</taxon>
        <taxon>Pseudomonadota</taxon>
        <taxon>Alphaproteobacteria</taxon>
        <taxon>Hyphomicrobiales</taxon>
        <taxon>Alsobacteraceae</taxon>
        <taxon>Alsobacter</taxon>
    </lineage>
</organism>
<dbReference type="SUPFAM" id="SSF47240">
    <property type="entry name" value="Ferritin-like"/>
    <property type="match status" value="1"/>
</dbReference>
<keyword evidence="3" id="KW-1185">Reference proteome</keyword>
<dbReference type="CDD" id="cd01045">
    <property type="entry name" value="Ferritin_like_AB"/>
    <property type="match status" value="1"/>
</dbReference>
<dbReference type="Proteomes" id="UP001205890">
    <property type="component" value="Unassembled WGS sequence"/>
</dbReference>
<proteinExistence type="predicted"/>
<gene>
    <name evidence="2" type="ORF">NK718_02650</name>
</gene>
<comment type="caution">
    <text evidence="2">The sequence shown here is derived from an EMBL/GenBank/DDBJ whole genome shotgun (WGS) entry which is preliminary data.</text>
</comment>
<feature type="domain" description="Rubrerythrin diiron-binding" evidence="1">
    <location>
        <begin position="18"/>
        <end position="72"/>
    </location>
</feature>
<dbReference type="Gene3D" id="1.20.1260.10">
    <property type="match status" value="1"/>
</dbReference>
<evidence type="ECO:0000259" key="1">
    <source>
        <dbReference type="Pfam" id="PF02915"/>
    </source>
</evidence>
<evidence type="ECO:0000313" key="3">
    <source>
        <dbReference type="Proteomes" id="UP001205890"/>
    </source>
</evidence>
<sequence length="277" mass="29892">MSTLKSEPAGIVQSLDELFALAHEMESAAAEMYGQFALSMRSQGHGELADVFERIAAEEMSHVESVDKWSQRQSGHLPDPTRLVWAGPPPFDEEDAAEVAGSRMLTPYRILSIAVKNEERAFAFWSYVAAAAPREDVRLAAEAMATEELGHVAAFRRERRKAFHAARTKPGAASSAGDAADLEVHLAAMLAGTAFDADRARMDIVRKQTLSMADLARGLGTPVQLDTDAGPAALSEALAEAYLAAADRADDEDALARYQQLAERAVARLVAIRTLAK</sequence>
<dbReference type="InterPro" id="IPR003251">
    <property type="entry name" value="Rr_diiron-bd_dom"/>
</dbReference>
<protein>
    <submittedName>
        <fullName evidence="2">Ferritin family protein</fullName>
    </submittedName>
</protein>
<accession>A0ABT1L7J9</accession>
<evidence type="ECO:0000313" key="2">
    <source>
        <dbReference type="EMBL" id="MCP8937402.1"/>
    </source>
</evidence>
<dbReference type="InterPro" id="IPR012347">
    <property type="entry name" value="Ferritin-like"/>
</dbReference>
<reference evidence="2 3" key="1">
    <citation type="submission" date="2022-07" db="EMBL/GenBank/DDBJ databases">
        <authorList>
            <person name="Li W.-J."/>
            <person name="Deng Q.-Q."/>
        </authorList>
    </citation>
    <scope>NUCLEOTIDE SEQUENCE [LARGE SCALE GENOMIC DNA]</scope>
    <source>
        <strain evidence="2 3">SYSU M60028</strain>
    </source>
</reference>
<dbReference type="RefSeq" id="WP_254738367.1">
    <property type="nucleotide sequence ID" value="NZ_JANCLU010000002.1"/>
</dbReference>
<dbReference type="InterPro" id="IPR009078">
    <property type="entry name" value="Ferritin-like_SF"/>
</dbReference>
<dbReference type="EMBL" id="JANCLU010000002">
    <property type="protein sequence ID" value="MCP8937402.1"/>
    <property type="molecule type" value="Genomic_DNA"/>
</dbReference>
<dbReference type="PANTHER" id="PTHR33531">
    <property type="entry name" value="RUBRERYTHRIN SUBFAMILY"/>
    <property type="match status" value="1"/>
</dbReference>
<dbReference type="Pfam" id="PF02915">
    <property type="entry name" value="Rubrerythrin"/>
    <property type="match status" value="1"/>
</dbReference>
<name>A0ABT1L7J9_9HYPH</name>